<sequence>MLELCIGRSPFQQWRNSGESTHFMQPTCGPVGGQISFSFDRGDSYRRAMAANRSPNPPNPPNRTSGAARGRIVNFFPPPLKLDRFAVRSVLIAGSPQRFMDEMANPSLSRLRHCFESLENLCDLYWLHYSSYRSASSPLCRFVKPAKKRLSLPRWIGLKWRP</sequence>
<proteinExistence type="predicted"/>
<dbReference type="AlphaFoldDB" id="A0A518JQN1"/>
<keyword evidence="3" id="KW-1185">Reference proteome</keyword>
<gene>
    <name evidence="2" type="ORF">Poly24_15550</name>
</gene>
<accession>A0A518JQN1</accession>
<evidence type="ECO:0000313" key="3">
    <source>
        <dbReference type="Proteomes" id="UP000315082"/>
    </source>
</evidence>
<dbReference type="KEGG" id="rcf:Poly24_15550"/>
<dbReference type="Proteomes" id="UP000315082">
    <property type="component" value="Chromosome"/>
</dbReference>
<dbReference type="EMBL" id="CP036348">
    <property type="protein sequence ID" value="QDV67851.1"/>
    <property type="molecule type" value="Genomic_DNA"/>
</dbReference>
<reference evidence="2 3" key="1">
    <citation type="submission" date="2019-02" db="EMBL/GenBank/DDBJ databases">
        <title>Deep-cultivation of Planctomycetes and their phenomic and genomic characterization uncovers novel biology.</title>
        <authorList>
            <person name="Wiegand S."/>
            <person name="Jogler M."/>
            <person name="Boedeker C."/>
            <person name="Pinto D."/>
            <person name="Vollmers J."/>
            <person name="Rivas-Marin E."/>
            <person name="Kohn T."/>
            <person name="Peeters S.H."/>
            <person name="Heuer A."/>
            <person name="Rast P."/>
            <person name="Oberbeckmann S."/>
            <person name="Bunk B."/>
            <person name="Jeske O."/>
            <person name="Meyerdierks A."/>
            <person name="Storesund J.E."/>
            <person name="Kallscheuer N."/>
            <person name="Luecker S."/>
            <person name="Lage O.M."/>
            <person name="Pohl T."/>
            <person name="Merkel B.J."/>
            <person name="Hornburger P."/>
            <person name="Mueller R.-W."/>
            <person name="Bruemmer F."/>
            <person name="Labrenz M."/>
            <person name="Spormann A.M."/>
            <person name="Op den Camp H."/>
            <person name="Overmann J."/>
            <person name="Amann R."/>
            <person name="Jetten M.S.M."/>
            <person name="Mascher T."/>
            <person name="Medema M.H."/>
            <person name="Devos D.P."/>
            <person name="Kaster A.-K."/>
            <person name="Ovreas L."/>
            <person name="Rohde M."/>
            <person name="Galperin M.Y."/>
            <person name="Jogler C."/>
        </authorList>
    </citation>
    <scope>NUCLEOTIDE SEQUENCE [LARGE SCALE GENOMIC DNA]</scope>
    <source>
        <strain evidence="2 3">Poly24</strain>
    </source>
</reference>
<organism evidence="2 3">
    <name type="scientific">Rosistilla carotiformis</name>
    <dbReference type="NCBI Taxonomy" id="2528017"/>
    <lineage>
        <taxon>Bacteria</taxon>
        <taxon>Pseudomonadati</taxon>
        <taxon>Planctomycetota</taxon>
        <taxon>Planctomycetia</taxon>
        <taxon>Pirellulales</taxon>
        <taxon>Pirellulaceae</taxon>
        <taxon>Rosistilla</taxon>
    </lineage>
</organism>
<protein>
    <submittedName>
        <fullName evidence="2">Uncharacterized protein</fullName>
    </submittedName>
</protein>
<name>A0A518JQN1_9BACT</name>
<feature type="region of interest" description="Disordered" evidence="1">
    <location>
        <begin position="49"/>
        <end position="68"/>
    </location>
</feature>
<evidence type="ECO:0000313" key="2">
    <source>
        <dbReference type="EMBL" id="QDV67851.1"/>
    </source>
</evidence>
<evidence type="ECO:0000256" key="1">
    <source>
        <dbReference type="SAM" id="MobiDB-lite"/>
    </source>
</evidence>